<feature type="transmembrane region" description="Helical" evidence="1">
    <location>
        <begin position="45"/>
        <end position="64"/>
    </location>
</feature>
<keyword evidence="1" id="KW-1133">Transmembrane helix</keyword>
<evidence type="ECO:0000313" key="2">
    <source>
        <dbReference type="EMBL" id="PKZ41731.1"/>
    </source>
</evidence>
<gene>
    <name evidence="2" type="ORF">CYJ76_06645</name>
</gene>
<evidence type="ECO:0000256" key="1">
    <source>
        <dbReference type="SAM" id="Phobius"/>
    </source>
</evidence>
<keyword evidence="1" id="KW-0472">Membrane</keyword>
<name>A0A2I1PAW7_9MICO</name>
<comment type="caution">
    <text evidence="2">The sequence shown here is derived from an EMBL/GenBank/DDBJ whole genome shotgun (WGS) entry which is preliminary data.</text>
</comment>
<reference evidence="2 3" key="1">
    <citation type="submission" date="2017-12" db="EMBL/GenBank/DDBJ databases">
        <title>Phylogenetic diversity of female urinary microbiome.</title>
        <authorList>
            <person name="Thomas-White K."/>
            <person name="Wolfe A.J."/>
        </authorList>
    </citation>
    <scope>NUCLEOTIDE SEQUENCE [LARGE SCALE GENOMIC DNA]</scope>
    <source>
        <strain evidence="2 3">UMB1298</strain>
    </source>
</reference>
<sequence length="107" mass="10932">MHALLTAAGETTSWIPGAVCAGLLAVVAVLMLGRSGSLPVPVKGIVRAMSLVALLVGAGLYLLGANGMGWLPLALVTFVALLLVLGTTGLLATRAERTARERRAARD</sequence>
<accession>A0A2I1PAW7</accession>
<evidence type="ECO:0000313" key="3">
    <source>
        <dbReference type="Proteomes" id="UP000234206"/>
    </source>
</evidence>
<keyword evidence="3" id="KW-1185">Reference proteome</keyword>
<dbReference type="RefSeq" id="WP_070705694.1">
    <property type="nucleotide sequence ID" value="NZ_JBHLVH010000028.1"/>
</dbReference>
<organism evidence="2 3">
    <name type="scientific">Kytococcus schroeteri</name>
    <dbReference type="NCBI Taxonomy" id="138300"/>
    <lineage>
        <taxon>Bacteria</taxon>
        <taxon>Bacillati</taxon>
        <taxon>Actinomycetota</taxon>
        <taxon>Actinomycetes</taxon>
        <taxon>Micrococcales</taxon>
        <taxon>Kytococcaceae</taxon>
        <taxon>Kytococcus</taxon>
    </lineage>
</organism>
<dbReference type="AlphaFoldDB" id="A0A2I1PAW7"/>
<feature type="transmembrane region" description="Helical" evidence="1">
    <location>
        <begin position="70"/>
        <end position="93"/>
    </location>
</feature>
<keyword evidence="1" id="KW-0812">Transmembrane</keyword>
<proteinExistence type="predicted"/>
<dbReference type="EMBL" id="PKIZ01000010">
    <property type="protein sequence ID" value="PKZ41731.1"/>
    <property type="molecule type" value="Genomic_DNA"/>
</dbReference>
<feature type="transmembrane region" description="Helical" evidence="1">
    <location>
        <begin position="14"/>
        <end position="33"/>
    </location>
</feature>
<dbReference type="Proteomes" id="UP000234206">
    <property type="component" value="Unassembled WGS sequence"/>
</dbReference>
<protein>
    <submittedName>
        <fullName evidence="2">Uncharacterized protein</fullName>
    </submittedName>
</protein>